<evidence type="ECO:0000256" key="1">
    <source>
        <dbReference type="ARBA" id="ARBA00023027"/>
    </source>
</evidence>
<accession>A0A101HJE0</accession>
<evidence type="ECO:0000313" key="4">
    <source>
        <dbReference type="Proteomes" id="UP000053904"/>
    </source>
</evidence>
<dbReference type="EMBL" id="LGGO01000002">
    <property type="protein sequence ID" value="KUK77849.1"/>
    <property type="molecule type" value="Genomic_DNA"/>
</dbReference>
<protein>
    <submittedName>
        <fullName evidence="3">NAD-dependent epimerase/dehydratase</fullName>
    </submittedName>
</protein>
<dbReference type="Pfam" id="PF16363">
    <property type="entry name" value="GDP_Man_Dehyd"/>
    <property type="match status" value="1"/>
</dbReference>
<dbReference type="InterPro" id="IPR016040">
    <property type="entry name" value="NAD(P)-bd_dom"/>
</dbReference>
<dbReference type="Gene3D" id="3.40.50.720">
    <property type="entry name" value="NAD(P)-binding Rossmann-like Domain"/>
    <property type="match status" value="1"/>
</dbReference>
<dbReference type="Proteomes" id="UP000053904">
    <property type="component" value="Unassembled WGS sequence"/>
</dbReference>
<dbReference type="AlphaFoldDB" id="A0A101HJE0"/>
<gene>
    <name evidence="3" type="ORF">XD93_0036</name>
</gene>
<feature type="domain" description="NAD(P)-binding" evidence="2">
    <location>
        <begin position="4"/>
        <end position="307"/>
    </location>
</feature>
<sequence length="322" mass="37077">MRILITGTAGFIGFHLAKRLLDEGNEVVGIDNFNDYYEVSLKEDRNKILEEYDNFKLYRLDISDLEDLKKVFEENEFDKVCNIAAQAGVRYSIENPYVYADANLVGFVNMINLTKENGIEQFVYASSSSVYGNGEKYPCSELDDVDHPISLYAASKRANELIAYTYNHLFGLRTIGLRFFTVYGPWGRPDMAIYKFAKKMMNDEEIPVFNYGKDLKRDFTYIDDIIDGVCLALESDYENEVFNLGKGSPDELGYMIDLIEKYMGIEAKKNLLPMQQGDVMITYSDTSKAKKMLGYSPKTTLDEGIEKFVEWFEGYYELKWNV</sequence>
<reference evidence="4" key="1">
    <citation type="journal article" date="2015" name="MBio">
        <title>Genome-Resolved Metagenomic Analysis Reveals Roles for Candidate Phyla and Other Microbial Community Members in Biogeochemical Transformations in Oil Reservoirs.</title>
        <authorList>
            <person name="Hu P."/>
            <person name="Tom L."/>
            <person name="Singh A."/>
            <person name="Thomas B.C."/>
            <person name="Baker B.J."/>
            <person name="Piceno Y.M."/>
            <person name="Andersen G.L."/>
            <person name="Banfield J.F."/>
        </authorList>
    </citation>
    <scope>NUCLEOTIDE SEQUENCE [LARGE SCALE GENOMIC DNA]</scope>
</reference>
<evidence type="ECO:0000259" key="2">
    <source>
        <dbReference type="Pfam" id="PF16363"/>
    </source>
</evidence>
<comment type="caution">
    <text evidence="3">The sequence shown here is derived from an EMBL/GenBank/DDBJ whole genome shotgun (WGS) entry which is preliminary data.</text>
</comment>
<keyword evidence="1" id="KW-0520">NAD</keyword>
<organism evidence="3 4">
    <name type="scientific">candidate division WS6 bacterium 34_10</name>
    <dbReference type="NCBI Taxonomy" id="1641389"/>
    <lineage>
        <taxon>Bacteria</taxon>
        <taxon>Candidatus Dojkabacteria</taxon>
    </lineage>
</organism>
<dbReference type="InterPro" id="IPR036291">
    <property type="entry name" value="NAD(P)-bd_dom_sf"/>
</dbReference>
<dbReference type="PRINTS" id="PR01713">
    <property type="entry name" value="NUCEPIMERASE"/>
</dbReference>
<dbReference type="PATRIC" id="fig|1641389.3.peg.746"/>
<name>A0A101HJE0_9BACT</name>
<dbReference type="PANTHER" id="PTHR43574">
    <property type="entry name" value="EPIMERASE-RELATED"/>
    <property type="match status" value="1"/>
</dbReference>
<dbReference type="Gene3D" id="3.90.25.10">
    <property type="entry name" value="UDP-galactose 4-epimerase, domain 1"/>
    <property type="match status" value="1"/>
</dbReference>
<evidence type="ECO:0000313" key="3">
    <source>
        <dbReference type="EMBL" id="KUK77849.1"/>
    </source>
</evidence>
<dbReference type="SUPFAM" id="SSF51735">
    <property type="entry name" value="NAD(P)-binding Rossmann-fold domains"/>
    <property type="match status" value="1"/>
</dbReference>
<proteinExistence type="predicted"/>